<sequence>MSRENRLQQILTEEGIPDTHFGSQLELWEDLSNTSEKLFGYPYLKQDDLRWNLAAEYQRVFDIVGFSGKQFECSLRSTYLSPMQSSREEYGKYTKNERTLRHFSRALVNPWRLAVPN</sequence>
<dbReference type="EMBL" id="PFOB01000065">
    <property type="protein sequence ID" value="PIZ62121.1"/>
    <property type="molecule type" value="Genomic_DNA"/>
</dbReference>
<dbReference type="AlphaFoldDB" id="A0A2M7TWB8"/>
<proteinExistence type="predicted"/>
<accession>A0A2M7TWB8</accession>
<organism evidence="1 2">
    <name type="scientific">Candidatus Roizmanbacteria bacterium CG_4_10_14_0_2_um_filter_39_13</name>
    <dbReference type="NCBI Taxonomy" id="1974825"/>
    <lineage>
        <taxon>Bacteria</taxon>
        <taxon>Candidatus Roizmaniibacteriota</taxon>
    </lineage>
</organism>
<protein>
    <submittedName>
        <fullName evidence="1">Uncharacterized protein</fullName>
    </submittedName>
</protein>
<comment type="caution">
    <text evidence="1">The sequence shown here is derived from an EMBL/GenBank/DDBJ whole genome shotgun (WGS) entry which is preliminary data.</text>
</comment>
<evidence type="ECO:0000313" key="2">
    <source>
        <dbReference type="Proteomes" id="UP000228503"/>
    </source>
</evidence>
<name>A0A2M7TWB8_9BACT</name>
<gene>
    <name evidence="1" type="ORF">COY16_05115</name>
</gene>
<dbReference type="Proteomes" id="UP000228503">
    <property type="component" value="Unassembled WGS sequence"/>
</dbReference>
<evidence type="ECO:0000313" key="1">
    <source>
        <dbReference type="EMBL" id="PIZ62121.1"/>
    </source>
</evidence>
<reference evidence="2" key="1">
    <citation type="submission" date="2017-09" db="EMBL/GenBank/DDBJ databases">
        <title>Depth-based differentiation of microbial function through sediment-hosted aquifers and enrichment of novel symbionts in the deep terrestrial subsurface.</title>
        <authorList>
            <person name="Probst A.J."/>
            <person name="Ladd B."/>
            <person name="Jarett J.K."/>
            <person name="Geller-Mcgrath D.E."/>
            <person name="Sieber C.M.K."/>
            <person name="Emerson J.B."/>
            <person name="Anantharaman K."/>
            <person name="Thomas B.C."/>
            <person name="Malmstrom R."/>
            <person name="Stieglmeier M."/>
            <person name="Klingl A."/>
            <person name="Woyke T."/>
            <person name="Ryan C.M."/>
            <person name="Banfield J.F."/>
        </authorList>
    </citation>
    <scope>NUCLEOTIDE SEQUENCE [LARGE SCALE GENOMIC DNA]</scope>
</reference>